<proteinExistence type="predicted"/>
<comment type="caution">
    <text evidence="2">The sequence shown here is derived from an EMBL/GenBank/DDBJ whole genome shotgun (WGS) entry which is preliminary data.</text>
</comment>
<protein>
    <recommendedName>
        <fullName evidence="1">DUF4817 domain-containing protein</fullName>
    </recommendedName>
</protein>
<accession>A0AAV8XJ93</accession>
<dbReference type="Proteomes" id="UP001162162">
    <property type="component" value="Unassembled WGS sequence"/>
</dbReference>
<dbReference type="PANTHER" id="PTHR47326:SF1">
    <property type="entry name" value="HTH PSQ-TYPE DOMAIN-CONTAINING PROTEIN"/>
    <property type="match status" value="1"/>
</dbReference>
<evidence type="ECO:0000313" key="3">
    <source>
        <dbReference type="Proteomes" id="UP001162162"/>
    </source>
</evidence>
<reference evidence="2" key="1">
    <citation type="journal article" date="2023" name="Insect Mol. Biol.">
        <title>Genome sequencing provides insights into the evolution of gene families encoding plant cell wall-degrading enzymes in longhorned beetles.</title>
        <authorList>
            <person name="Shin N.R."/>
            <person name="Okamura Y."/>
            <person name="Kirsch R."/>
            <person name="Pauchet Y."/>
        </authorList>
    </citation>
    <scope>NUCLEOTIDE SEQUENCE</scope>
    <source>
        <strain evidence="2">AMC_N1</strain>
    </source>
</reference>
<feature type="domain" description="DUF4817" evidence="1">
    <location>
        <begin position="22"/>
        <end position="71"/>
    </location>
</feature>
<dbReference type="EMBL" id="JAPWTK010000513">
    <property type="protein sequence ID" value="KAJ8939028.1"/>
    <property type="molecule type" value="Genomic_DNA"/>
</dbReference>
<organism evidence="2 3">
    <name type="scientific">Aromia moschata</name>
    <dbReference type="NCBI Taxonomy" id="1265417"/>
    <lineage>
        <taxon>Eukaryota</taxon>
        <taxon>Metazoa</taxon>
        <taxon>Ecdysozoa</taxon>
        <taxon>Arthropoda</taxon>
        <taxon>Hexapoda</taxon>
        <taxon>Insecta</taxon>
        <taxon>Pterygota</taxon>
        <taxon>Neoptera</taxon>
        <taxon>Endopterygota</taxon>
        <taxon>Coleoptera</taxon>
        <taxon>Polyphaga</taxon>
        <taxon>Cucujiformia</taxon>
        <taxon>Chrysomeloidea</taxon>
        <taxon>Cerambycidae</taxon>
        <taxon>Cerambycinae</taxon>
        <taxon>Callichromatini</taxon>
        <taxon>Aromia</taxon>
    </lineage>
</organism>
<gene>
    <name evidence="2" type="ORF">NQ318_011317</name>
</gene>
<dbReference type="AlphaFoldDB" id="A0AAV8XJ93"/>
<evidence type="ECO:0000259" key="1">
    <source>
        <dbReference type="Pfam" id="PF16087"/>
    </source>
</evidence>
<dbReference type="InterPro" id="IPR032135">
    <property type="entry name" value="DUF4817"/>
</dbReference>
<evidence type="ECO:0000313" key="2">
    <source>
        <dbReference type="EMBL" id="KAJ8939028.1"/>
    </source>
</evidence>
<dbReference type="PANTHER" id="PTHR47326">
    <property type="entry name" value="TRANSPOSABLE ELEMENT TC3 TRANSPOSASE-LIKE PROTEIN"/>
    <property type="match status" value="1"/>
</dbReference>
<dbReference type="Pfam" id="PF16087">
    <property type="entry name" value="DUF4817"/>
    <property type="match status" value="1"/>
</dbReference>
<name>A0AAV8XJ93_9CUCU</name>
<keyword evidence="3" id="KW-1185">Reference proteome</keyword>
<sequence>MTYGNFYIIYRMPRHNLFTNSEMTDMVAIYAQQNFSERDAARSYADTYPNRRQPNRKLFSRLFSRLRETGSFRPSRHYGRPVVHNVQQEEVILNIVEGEPRIISIRRMSANVGLSHSTTSRILHEQQQLHERTIIHPLKTYYLVILKG</sequence>